<organism evidence="2">
    <name type="scientific">Mycobacterium xenopi 4042</name>
    <dbReference type="NCBI Taxonomy" id="1299334"/>
    <lineage>
        <taxon>Bacteria</taxon>
        <taxon>Bacillati</taxon>
        <taxon>Actinomycetota</taxon>
        <taxon>Actinomycetes</taxon>
        <taxon>Mycobacteriales</taxon>
        <taxon>Mycobacteriaceae</taxon>
        <taxon>Mycobacterium</taxon>
    </lineage>
</organism>
<evidence type="ECO:0000313" key="2">
    <source>
        <dbReference type="EMBL" id="EUA56773.1"/>
    </source>
</evidence>
<dbReference type="AlphaFoldDB" id="X8CMX2"/>
<feature type="compositionally biased region" description="Basic and acidic residues" evidence="1">
    <location>
        <begin position="164"/>
        <end position="182"/>
    </location>
</feature>
<feature type="compositionally biased region" description="Low complexity" evidence="1">
    <location>
        <begin position="202"/>
        <end position="215"/>
    </location>
</feature>
<proteinExistence type="predicted"/>
<feature type="region of interest" description="Disordered" evidence="1">
    <location>
        <begin position="96"/>
        <end position="285"/>
    </location>
</feature>
<dbReference type="EMBL" id="JAOB01000029">
    <property type="protein sequence ID" value="EUA56773.1"/>
    <property type="molecule type" value="Genomic_DNA"/>
</dbReference>
<comment type="caution">
    <text evidence="2">The sequence shown here is derived from an EMBL/GenBank/DDBJ whole genome shotgun (WGS) entry which is preliminary data.</text>
</comment>
<accession>X8CMX2</accession>
<feature type="compositionally biased region" description="Basic residues" evidence="1">
    <location>
        <begin position="185"/>
        <end position="201"/>
    </location>
</feature>
<reference evidence="2" key="1">
    <citation type="submission" date="2014-01" db="EMBL/GenBank/DDBJ databases">
        <authorList>
            <person name="Brown-Elliot B."/>
            <person name="Wallace R."/>
            <person name="Lenaerts A."/>
            <person name="Ordway D."/>
            <person name="DeGroote M.A."/>
            <person name="Parker T."/>
            <person name="Sizemore C."/>
            <person name="Tallon L.J."/>
            <person name="Sadzewicz L.K."/>
            <person name="Sengamalay N."/>
            <person name="Fraser C.M."/>
            <person name="Hine E."/>
            <person name="Shefchek K.A."/>
            <person name="Das S.P."/>
            <person name="Tettelin H."/>
        </authorList>
    </citation>
    <scope>NUCLEOTIDE SEQUENCE [LARGE SCALE GENOMIC DNA]</scope>
    <source>
        <strain evidence="2">4042</strain>
    </source>
</reference>
<evidence type="ECO:0000256" key="1">
    <source>
        <dbReference type="SAM" id="MobiDB-lite"/>
    </source>
</evidence>
<feature type="compositionally biased region" description="Low complexity" evidence="1">
    <location>
        <begin position="273"/>
        <end position="285"/>
    </location>
</feature>
<protein>
    <submittedName>
        <fullName evidence="2">Copper resistance CopC domain protein</fullName>
    </submittedName>
</protein>
<sequence>MNYRVTSADGHVVSGSWSFRLAVPGTGEPGPAAYPGTGPRERSRLGRLRSAPSCSLPVRRCGLCCAADHEVQSAWLPAVFGHRCWHDGVSTAGVRDWRTRRKSAKEQPHGRPAGSPRRRTRRGTDPAHTASRGGRTGGRPEAPADQTPRLSRRRPEATTEGGEEDRRQESARQGRERREEGPKTAAKKAPAKKSPARKPPAKKAAPAKVEPPASARVETNGQLADGAKQAAAQAKSTVETADYPVPRRPRCRRLPAPGAGGGRGRPRPDRAAADPTAAAPLNRWP</sequence>
<gene>
    <name evidence="2" type="primary">copC</name>
    <name evidence="2" type="ORF">I553_8827</name>
</gene>
<name>X8CMX2_MYCXE</name>